<feature type="compositionally biased region" description="Polar residues" evidence="10">
    <location>
        <begin position="660"/>
        <end position="670"/>
    </location>
</feature>
<keyword evidence="4 12" id="KW-0418">Kinase</keyword>
<feature type="compositionally biased region" description="Polar residues" evidence="10">
    <location>
        <begin position="880"/>
        <end position="893"/>
    </location>
</feature>
<feature type="region of interest" description="Disordered" evidence="10">
    <location>
        <begin position="767"/>
        <end position="814"/>
    </location>
</feature>
<dbReference type="CDD" id="cd14003">
    <property type="entry name" value="STKc_AMPK-like"/>
    <property type="match status" value="1"/>
</dbReference>
<dbReference type="InterPro" id="IPR008271">
    <property type="entry name" value="Ser/Thr_kinase_AS"/>
</dbReference>
<name>A0A3A2ZU18_9EURO</name>
<dbReference type="InterPro" id="IPR017441">
    <property type="entry name" value="Protein_kinase_ATP_BS"/>
</dbReference>
<feature type="binding site" evidence="7">
    <location>
        <position position="58"/>
    </location>
    <ligand>
        <name>ATP</name>
        <dbReference type="ChEBI" id="CHEBI:30616"/>
    </ligand>
</feature>
<dbReference type="InterPro" id="IPR011009">
    <property type="entry name" value="Kinase-like_dom_sf"/>
</dbReference>
<dbReference type="SMART" id="SM00220">
    <property type="entry name" value="S_TKc"/>
    <property type="match status" value="1"/>
</dbReference>
<keyword evidence="13" id="KW-1185">Reference proteome</keyword>
<dbReference type="InterPro" id="IPR030616">
    <property type="entry name" value="Aur-like"/>
</dbReference>
<organism evidence="12 13">
    <name type="scientific">Aspergillus sclerotialis</name>
    <dbReference type="NCBI Taxonomy" id="2070753"/>
    <lineage>
        <taxon>Eukaryota</taxon>
        <taxon>Fungi</taxon>
        <taxon>Dikarya</taxon>
        <taxon>Ascomycota</taxon>
        <taxon>Pezizomycotina</taxon>
        <taxon>Eurotiomycetes</taxon>
        <taxon>Eurotiomycetidae</taxon>
        <taxon>Eurotiales</taxon>
        <taxon>Aspergillaceae</taxon>
        <taxon>Aspergillus</taxon>
        <taxon>Aspergillus subgen. Polypaecilum</taxon>
    </lineage>
</organism>
<dbReference type="InterPro" id="IPR000719">
    <property type="entry name" value="Prot_kinase_dom"/>
</dbReference>
<dbReference type="AlphaFoldDB" id="A0A3A2ZU18"/>
<feature type="region of interest" description="Disordered" evidence="10">
    <location>
        <begin position="346"/>
        <end position="367"/>
    </location>
</feature>
<evidence type="ECO:0000256" key="10">
    <source>
        <dbReference type="SAM" id="MobiDB-lite"/>
    </source>
</evidence>
<keyword evidence="1" id="KW-0723">Serine/threonine-protein kinase</keyword>
<dbReference type="PROSITE" id="PS00107">
    <property type="entry name" value="PROTEIN_KINASE_ATP"/>
    <property type="match status" value="1"/>
</dbReference>
<feature type="compositionally biased region" description="Basic residues" evidence="10">
    <location>
        <begin position="512"/>
        <end position="527"/>
    </location>
</feature>
<feature type="compositionally biased region" description="Polar residues" evidence="10">
    <location>
        <begin position="591"/>
        <end position="606"/>
    </location>
</feature>
<keyword evidence="3 7" id="KW-0547">Nucleotide-binding</keyword>
<evidence type="ECO:0000256" key="7">
    <source>
        <dbReference type="PIRSR" id="PIRSR630616-2"/>
    </source>
</evidence>
<dbReference type="Proteomes" id="UP000266188">
    <property type="component" value="Unassembled WGS sequence"/>
</dbReference>
<feature type="compositionally biased region" description="Low complexity" evidence="10">
    <location>
        <begin position="855"/>
        <end position="874"/>
    </location>
</feature>
<dbReference type="PROSITE" id="PS00108">
    <property type="entry name" value="PROTEIN_KINASE_ST"/>
    <property type="match status" value="1"/>
</dbReference>
<feature type="binding site" evidence="9">
    <location>
        <position position="62"/>
    </location>
    <ligand>
        <name>ATP</name>
        <dbReference type="ChEBI" id="CHEBI:30616"/>
    </ligand>
</feature>
<accession>A0A3A2ZU18</accession>
<feature type="active site" description="Proton acceptor" evidence="6">
    <location>
        <position position="149"/>
    </location>
</feature>
<keyword evidence="5 7" id="KW-0067">ATP-binding</keyword>
<feature type="region of interest" description="Disordered" evidence="10">
    <location>
        <begin position="828"/>
        <end position="893"/>
    </location>
</feature>
<evidence type="ECO:0000256" key="3">
    <source>
        <dbReference type="ARBA" id="ARBA00022741"/>
    </source>
</evidence>
<dbReference type="GO" id="GO:0004674">
    <property type="term" value="F:protein serine/threonine kinase activity"/>
    <property type="evidence" value="ECO:0007669"/>
    <property type="project" value="UniProtKB-KW"/>
</dbReference>
<dbReference type="Gene3D" id="1.10.510.10">
    <property type="entry name" value="Transferase(Phosphotransferase) domain 1"/>
    <property type="match status" value="1"/>
</dbReference>
<feature type="compositionally biased region" description="Low complexity" evidence="10">
    <location>
        <begin position="626"/>
        <end position="635"/>
    </location>
</feature>
<feature type="compositionally biased region" description="Low complexity" evidence="10">
    <location>
        <begin position="645"/>
        <end position="659"/>
    </location>
</feature>
<evidence type="ECO:0000313" key="13">
    <source>
        <dbReference type="Proteomes" id="UP000266188"/>
    </source>
</evidence>
<feature type="compositionally biased region" description="Low complexity" evidence="10">
    <location>
        <begin position="566"/>
        <end position="578"/>
    </location>
</feature>
<dbReference type="OrthoDB" id="942095at2759"/>
<protein>
    <submittedName>
        <fullName evidence="12">Serine threonine protein kinase</fullName>
    </submittedName>
</protein>
<feature type="cross-link" description="Glycyl lysine isopeptide (Lys-Gly) (interchain with G-Cter in SUMO2)" evidence="8">
    <location>
        <position position="151"/>
    </location>
</feature>
<proteinExistence type="predicted"/>
<feature type="compositionally biased region" description="Basic and acidic residues" evidence="10">
    <location>
        <begin position="346"/>
        <end position="363"/>
    </location>
</feature>
<evidence type="ECO:0000313" key="12">
    <source>
        <dbReference type="EMBL" id="RJE26566.1"/>
    </source>
</evidence>
<dbReference type="PROSITE" id="PS50011">
    <property type="entry name" value="PROTEIN_KINASE_DOM"/>
    <property type="match status" value="1"/>
</dbReference>
<evidence type="ECO:0000256" key="5">
    <source>
        <dbReference type="ARBA" id="ARBA00022840"/>
    </source>
</evidence>
<dbReference type="GO" id="GO:0005524">
    <property type="term" value="F:ATP binding"/>
    <property type="evidence" value="ECO:0007669"/>
    <property type="project" value="UniProtKB-UniRule"/>
</dbReference>
<gene>
    <name evidence="12" type="ORF">PHISCL_01078</name>
</gene>
<comment type="caution">
    <text evidence="12">The sequence shown here is derived from an EMBL/GenBank/DDBJ whole genome shotgun (WGS) entry which is preliminary data.</text>
</comment>
<keyword evidence="2" id="KW-0808">Transferase</keyword>
<evidence type="ECO:0000256" key="9">
    <source>
        <dbReference type="PROSITE-ProRule" id="PRU10141"/>
    </source>
</evidence>
<evidence type="ECO:0000259" key="11">
    <source>
        <dbReference type="PROSITE" id="PS50011"/>
    </source>
</evidence>
<dbReference type="FunFam" id="1.10.510.10:FF:000434">
    <property type="entry name" value="Serine/threonine protein kinase"/>
    <property type="match status" value="1"/>
</dbReference>
<dbReference type="SUPFAM" id="SSF56112">
    <property type="entry name" value="Protein kinase-like (PK-like)"/>
    <property type="match status" value="1"/>
</dbReference>
<dbReference type="EMBL" id="MVGC01000019">
    <property type="protein sequence ID" value="RJE26566.1"/>
    <property type="molecule type" value="Genomic_DNA"/>
</dbReference>
<feature type="region of interest" description="Disordered" evidence="10">
    <location>
        <begin position="511"/>
        <end position="681"/>
    </location>
</feature>
<feature type="compositionally biased region" description="Polar residues" evidence="10">
    <location>
        <begin position="546"/>
        <end position="556"/>
    </location>
</feature>
<reference evidence="13" key="1">
    <citation type="submission" date="2017-02" db="EMBL/GenBank/DDBJ databases">
        <authorList>
            <person name="Tafer H."/>
            <person name="Lopandic K."/>
        </authorList>
    </citation>
    <scope>NUCLEOTIDE SEQUENCE [LARGE SCALE GENOMIC DNA]</scope>
    <source>
        <strain evidence="13">CBS 366.77</strain>
    </source>
</reference>
<feature type="compositionally biased region" description="Acidic residues" evidence="10">
    <location>
        <begin position="783"/>
        <end position="797"/>
    </location>
</feature>
<dbReference type="Pfam" id="PF00069">
    <property type="entry name" value="Pkinase"/>
    <property type="match status" value="1"/>
</dbReference>
<feature type="binding site" evidence="7">
    <location>
        <begin position="153"/>
        <end position="154"/>
    </location>
    <ligand>
        <name>ATP</name>
        <dbReference type="ChEBI" id="CHEBI:30616"/>
    </ligand>
</feature>
<sequence length="893" mass="98895">MAHVWRFTHLANSYNELLEEFSAKDLRSVGNYTIGRLIGKGSFGKVYLASHKLTNGSKVVLKSSSKEDTNLAREIHHHRQFLHPHIARLYEIIVTENLVWLVLEYCPGDELYNYLLRHGPLPADKVKKIFTQLVGAVAYVHSKSCVHRDLKLENILLDKQENVKLCDFGFTREYEGKASYLQTFCGTICYSAPEMLKGEKYAGEKVDVWSLGIILYALLAGQLPFDEDDDQVTKTRILSEEPVFNDKFADDAKALIQLLLSKRPLLRPSLEEILAHPFLAEHAPEQLAILKIPRPSAFSTPLEKTSLQRMKSAGVNIDEVIESVLAQRCDPLAGWWALLIEKEQRKEQKRERKRREREAETKNLRRLSAASSRLEKISAALVEVDEEGHTASGTPLQDRGRRDRRSLPSQLAIPELPLLPEPGPMQFPDTATSPPVDKVSIRSASSTRPRPIPPPKDQGRSRPSMLHVSASQPELMQHQRGIFRRRTGRRHQYPILSQLASLKHWFVESAKRAKSPHGKHAAGTHRKFLPDRLSPAKGQEPRKRSTPASAGTQTGELETPSRIKRASNASSLAASSASYPNHRHSFPRQPRSLNTSQVKRNSLSPSPMTPRGSYRRSSVGLRGRKSTSSSVSSIRSIHHTHTHSKASSVSSNSADTVSTPTARVSKSPHSSVKVLPTTPSASARFPSNVRLVRGTNPRPYDANDANERIRSAFDEGVPAPLICSPSSSLVFARRKRSAFKGPMMHTANLMASGGMAGLEFPKGEAMNEEAVPEEPTTRNSQIIEEEDTEDEAVEEVDTFSGQGDHANTEDSQVLPVEITNPACDAMVDNADQSTQSYKPALEPPPDLDTSPIRPPRSSSLRTSRAGAEGSGSAEPGDQSEIYNTSPKSTRSTK</sequence>
<evidence type="ECO:0000256" key="1">
    <source>
        <dbReference type="ARBA" id="ARBA00022527"/>
    </source>
</evidence>
<evidence type="ECO:0000256" key="6">
    <source>
        <dbReference type="PIRSR" id="PIRSR630616-1"/>
    </source>
</evidence>
<feature type="region of interest" description="Disordered" evidence="10">
    <location>
        <begin position="385"/>
        <end position="475"/>
    </location>
</feature>
<evidence type="ECO:0000256" key="4">
    <source>
        <dbReference type="ARBA" id="ARBA00022777"/>
    </source>
</evidence>
<feature type="binding site" evidence="7">
    <location>
        <position position="167"/>
    </location>
    <ligand>
        <name>ATP</name>
        <dbReference type="ChEBI" id="CHEBI:30616"/>
    </ligand>
</feature>
<evidence type="ECO:0000256" key="2">
    <source>
        <dbReference type="ARBA" id="ARBA00022679"/>
    </source>
</evidence>
<feature type="domain" description="Protein kinase" evidence="11">
    <location>
        <begin position="32"/>
        <end position="279"/>
    </location>
</feature>
<dbReference type="STRING" id="2070753.A0A3A2ZU18"/>
<evidence type="ECO:0000256" key="8">
    <source>
        <dbReference type="PIRSR" id="PIRSR630616-3"/>
    </source>
</evidence>
<dbReference type="PANTHER" id="PTHR24350">
    <property type="entry name" value="SERINE/THREONINE-PROTEIN KINASE IAL-RELATED"/>
    <property type="match status" value="1"/>
</dbReference>